<name>A0A6A6GJQ8_9PEZI</name>
<organism evidence="2 3">
    <name type="scientific">Elsinoe ampelina</name>
    <dbReference type="NCBI Taxonomy" id="302913"/>
    <lineage>
        <taxon>Eukaryota</taxon>
        <taxon>Fungi</taxon>
        <taxon>Dikarya</taxon>
        <taxon>Ascomycota</taxon>
        <taxon>Pezizomycotina</taxon>
        <taxon>Dothideomycetes</taxon>
        <taxon>Dothideomycetidae</taxon>
        <taxon>Myriangiales</taxon>
        <taxon>Elsinoaceae</taxon>
        <taxon>Elsinoe</taxon>
    </lineage>
</organism>
<dbReference type="OrthoDB" id="3524732at2759"/>
<dbReference type="Pfam" id="PF11917">
    <property type="entry name" value="DUF3435"/>
    <property type="match status" value="1"/>
</dbReference>
<sequence>MPRGAIDYGARRLAKLNAQQASLPASERIMNRTDWDKHISTTVGVLTRQAHENAKRAFIETATASAVMICTTNEEAENYFRPGGTPFTCKVLRIFIEASALSRSGTIEEVPSRISLRRLLTYLFGAARKAGNPVQPAIRTNALLWVDNELIRRGLAHATPRAKPTAIPQDITTFLKKLFDVQYMTTLASTRDVLLIALFVCITVDCSTRVSEIMRPSMSAENLVLYKREHPQKFFTWSCVELFAFKTDNADTVYLQARLTFRDVKNTTRPNHQHSKTIPLRNLPVDMASEDTLFWLIVLGLIDKVFVGTESWSDFDRLKPGPNGLRVFRTPNRDMKTSKDDPISNEQMGSQSMVIHLNNLSRFCGLKHAMLPNVLRRSSAYILATTTSAEERRARMGHSTSDSVYWFHYRNKTSTTDVQGLRHGLQTEDVSRMSSIFLEAGDRTPPDRVSDAGMKAIKEDEVAANLLIEQSEMADQLVTQHRSLDQAQVASPDDHKRYVQARNKYHRRVSFLTESTFKKEYRAFFADHGVVVHERDLPTLAISPQRLVDSSVDGVDIADDPDPDIDSQEVEAEETNIDAAMTGLVTALAEDETDTHDAATLPNNLAISQSSRSFAPRATARYSLLDQVPDLLYNQKESTTHASLSAIFTDLFNHLHCADKFYPNQEPFPGTFECRFCGYHFLDLFSSADRGFSMAHRHADDCNADVSAEASPQALRDKDTKAKTTCPLGRLDKHQNMAPCWFKITGFQPLFDHPPQIFVSMADLRIHAINDHNAVSTLLKGHTPQGSIAREETIYFCHFCQVWIARAEEFEETHLSGHRDDLKDTLSSNGVAGLYYSNHWCQPGFCPFCVYNAGLSVVQRMHVFTNEQYLKHVAAHLKPDPTGDLTSHPTSGLTPDPTRSCCPASQATPELLPRCAVTSQMTAIELAEHLRTDHKLNVKAPAPALPEASSEPGAPAKRRKQSERKPLNELDANRGSEEAAPAKA</sequence>
<evidence type="ECO:0000313" key="2">
    <source>
        <dbReference type="EMBL" id="KAF2225633.1"/>
    </source>
</evidence>
<feature type="compositionally biased region" description="Low complexity" evidence="1">
    <location>
        <begin position="940"/>
        <end position="955"/>
    </location>
</feature>
<reference evidence="3" key="1">
    <citation type="journal article" date="2020" name="Stud. Mycol.">
        <title>101 Dothideomycetes genomes: A test case for predicting lifestyles and emergence of pathogens.</title>
        <authorList>
            <person name="Haridas S."/>
            <person name="Albert R."/>
            <person name="Binder M."/>
            <person name="Bloem J."/>
            <person name="LaButti K."/>
            <person name="Salamov A."/>
            <person name="Andreopoulos B."/>
            <person name="Baker S."/>
            <person name="Barry K."/>
            <person name="Bills G."/>
            <person name="Bluhm B."/>
            <person name="Cannon C."/>
            <person name="Castanera R."/>
            <person name="Culley D."/>
            <person name="Daum C."/>
            <person name="Ezra D."/>
            <person name="Gonzalez J."/>
            <person name="Henrissat B."/>
            <person name="Kuo A."/>
            <person name="Liang C."/>
            <person name="Lipzen A."/>
            <person name="Lutzoni F."/>
            <person name="Magnuson J."/>
            <person name="Mondo S."/>
            <person name="Nolan M."/>
            <person name="Ohm R."/>
            <person name="Pangilinan J."/>
            <person name="Park H.-J."/>
            <person name="Ramirez L."/>
            <person name="Alfaro M."/>
            <person name="Sun H."/>
            <person name="Tritt A."/>
            <person name="Yoshinaga Y."/>
            <person name="Zwiers L.-H."/>
            <person name="Turgeon B."/>
            <person name="Goodwin S."/>
            <person name="Spatafora J."/>
            <person name="Crous P."/>
            <person name="Grigoriev I."/>
        </authorList>
    </citation>
    <scope>NUCLEOTIDE SEQUENCE [LARGE SCALE GENOMIC DNA]</scope>
    <source>
        <strain evidence="3">CECT 20119</strain>
    </source>
</reference>
<evidence type="ECO:0000313" key="3">
    <source>
        <dbReference type="Proteomes" id="UP000799538"/>
    </source>
</evidence>
<feature type="compositionally biased region" description="Basic and acidic residues" evidence="1">
    <location>
        <begin position="963"/>
        <end position="977"/>
    </location>
</feature>
<gene>
    <name evidence="2" type="ORF">BDZ85DRAFT_316789</name>
</gene>
<dbReference type="EMBL" id="ML992503">
    <property type="protein sequence ID" value="KAF2225633.1"/>
    <property type="molecule type" value="Genomic_DNA"/>
</dbReference>
<keyword evidence="3" id="KW-1185">Reference proteome</keyword>
<protein>
    <submittedName>
        <fullName evidence="2">Uncharacterized protein</fullName>
    </submittedName>
</protein>
<feature type="compositionally biased region" description="Polar residues" evidence="1">
    <location>
        <begin position="884"/>
        <end position="893"/>
    </location>
</feature>
<dbReference type="Proteomes" id="UP000799538">
    <property type="component" value="Unassembled WGS sequence"/>
</dbReference>
<dbReference type="AlphaFoldDB" id="A0A6A6GJQ8"/>
<evidence type="ECO:0000256" key="1">
    <source>
        <dbReference type="SAM" id="MobiDB-lite"/>
    </source>
</evidence>
<dbReference type="PANTHER" id="PTHR37535">
    <property type="entry name" value="FLUG DOMAIN PROTEIN"/>
    <property type="match status" value="1"/>
</dbReference>
<feature type="region of interest" description="Disordered" evidence="1">
    <location>
        <begin position="880"/>
        <end position="905"/>
    </location>
</feature>
<dbReference type="PANTHER" id="PTHR37535:SF3">
    <property type="entry name" value="FLUG DOMAIN-CONTAINING PROTEIN"/>
    <property type="match status" value="1"/>
</dbReference>
<dbReference type="InterPro" id="IPR021842">
    <property type="entry name" value="DUF3435"/>
</dbReference>
<accession>A0A6A6GJQ8</accession>
<feature type="region of interest" description="Disordered" evidence="1">
    <location>
        <begin position="940"/>
        <end position="984"/>
    </location>
</feature>
<proteinExistence type="predicted"/>